<evidence type="ECO:0000313" key="7">
    <source>
        <dbReference type="EMBL" id="EPQ62891.1"/>
    </source>
</evidence>
<feature type="compositionally biased region" description="Polar residues" evidence="4">
    <location>
        <begin position="1176"/>
        <end position="1187"/>
    </location>
</feature>
<reference evidence="9" key="1">
    <citation type="journal article" date="2013" name="Nat. Genet.">
        <title>The wheat powdery mildew genome shows the unique evolution of an obligate biotroph.</title>
        <authorList>
            <person name="Wicker T."/>
            <person name="Oberhaensli S."/>
            <person name="Parlange F."/>
            <person name="Buchmann J.P."/>
            <person name="Shatalina M."/>
            <person name="Roffler S."/>
            <person name="Ben-David R."/>
            <person name="Dolezel J."/>
            <person name="Simkova H."/>
            <person name="Schulze-Lefert P."/>
            <person name="Spanu P.D."/>
            <person name="Bruggmann R."/>
            <person name="Amselem J."/>
            <person name="Quesneville H."/>
            <person name="Ver Loren van Themaat E."/>
            <person name="Paape T."/>
            <person name="Shimizu K.K."/>
            <person name="Keller B."/>
        </authorList>
    </citation>
    <scope>NUCLEOTIDE SEQUENCE [LARGE SCALE GENOMIC DNA]</scope>
    <source>
        <strain evidence="9">96224</strain>
    </source>
</reference>
<evidence type="ECO:0000256" key="3">
    <source>
        <dbReference type="ARBA" id="ARBA00023242"/>
    </source>
</evidence>
<feature type="compositionally biased region" description="Acidic residues" evidence="4">
    <location>
        <begin position="1024"/>
        <end position="1045"/>
    </location>
</feature>
<dbReference type="Pfam" id="PF08161">
    <property type="entry name" value="RRP12_HEAT"/>
    <property type="match status" value="1"/>
</dbReference>
<dbReference type="InterPro" id="IPR012978">
    <property type="entry name" value="HEAT_RRP12"/>
</dbReference>
<evidence type="ECO:0000313" key="9">
    <source>
        <dbReference type="Proteomes" id="UP000053110"/>
    </source>
</evidence>
<keyword evidence="3" id="KW-0539">Nucleus</keyword>
<feature type="domain" description="RRP12 N-terminal HEAT" evidence="6">
    <location>
        <begin position="23"/>
        <end position="231"/>
    </location>
</feature>
<protein>
    <submittedName>
        <fullName evidence="8">Bgt-635</fullName>
    </submittedName>
</protein>
<evidence type="ECO:0000256" key="2">
    <source>
        <dbReference type="ARBA" id="ARBA00007690"/>
    </source>
</evidence>
<feature type="compositionally biased region" description="Basic and acidic residues" evidence="4">
    <location>
        <begin position="1012"/>
        <end position="1023"/>
    </location>
</feature>
<dbReference type="Pfam" id="PF25772">
    <property type="entry name" value="HEAT_RRP12_N"/>
    <property type="match status" value="1"/>
</dbReference>
<evidence type="ECO:0000313" key="8">
    <source>
        <dbReference type="EMBL" id="SUZ12418.1"/>
    </source>
</evidence>
<comment type="subcellular location">
    <subcellularLocation>
        <location evidence="1">Nucleus</location>
    </subcellularLocation>
</comment>
<dbReference type="EMBL" id="UIGY01000173">
    <property type="protein sequence ID" value="SUZ12418.1"/>
    <property type="molecule type" value="Genomic_DNA"/>
</dbReference>
<evidence type="ECO:0000259" key="5">
    <source>
        <dbReference type="Pfam" id="PF08161"/>
    </source>
</evidence>
<dbReference type="InterPro" id="IPR057860">
    <property type="entry name" value="HEAT_RRP12_N"/>
</dbReference>
<feature type="region of interest" description="Disordered" evidence="4">
    <location>
        <begin position="1136"/>
        <end position="1239"/>
    </location>
</feature>
<feature type="compositionally biased region" description="Basic and acidic residues" evidence="4">
    <location>
        <begin position="1208"/>
        <end position="1221"/>
    </location>
</feature>
<gene>
    <name evidence="7" type="ORF">BGT96224_635</name>
    <name evidence="8" type="ORF">BGT96224V2_LOCUS5589</name>
</gene>
<feature type="region of interest" description="Disordered" evidence="4">
    <location>
        <begin position="987"/>
        <end position="1058"/>
    </location>
</feature>
<dbReference type="AlphaFoldDB" id="A0A061HEA2"/>
<feature type="compositionally biased region" description="Basic residues" evidence="4">
    <location>
        <begin position="1143"/>
        <end position="1152"/>
    </location>
</feature>
<accession>A0A061HEA2</accession>
<comment type="similarity">
    <text evidence="2">Belongs to the RRP12 family.</text>
</comment>
<feature type="region of interest" description="Disordered" evidence="4">
    <location>
        <begin position="659"/>
        <end position="680"/>
    </location>
</feature>
<organism evidence="8">
    <name type="scientific">Blumeria graminis f. sp. tritici 96224</name>
    <dbReference type="NCBI Taxonomy" id="1268274"/>
    <lineage>
        <taxon>Eukaryota</taxon>
        <taxon>Fungi</taxon>
        <taxon>Dikarya</taxon>
        <taxon>Ascomycota</taxon>
        <taxon>Pezizomycotina</taxon>
        <taxon>Leotiomycetes</taxon>
        <taxon>Erysiphales</taxon>
        <taxon>Erysiphaceae</taxon>
        <taxon>Blumeria</taxon>
    </lineage>
</organism>
<dbReference type="HOGENOM" id="CLU_003753_1_0_1"/>
<evidence type="ECO:0000256" key="1">
    <source>
        <dbReference type="ARBA" id="ARBA00004123"/>
    </source>
</evidence>
<reference evidence="7" key="2">
    <citation type="submission" date="2013-01" db="EMBL/GenBank/DDBJ databases">
        <title>The wheat powdery mildew genome reveals unique evolution of an obligate biotroph.</title>
        <authorList>
            <person name="Oberhaensli S."/>
            <person name="Wicker T."/>
            <person name="Keller B."/>
        </authorList>
    </citation>
    <scope>NUCLEOTIDE SEQUENCE</scope>
    <source>
        <strain evidence="7">96224</strain>
    </source>
</reference>
<evidence type="ECO:0000259" key="6">
    <source>
        <dbReference type="Pfam" id="PF25772"/>
    </source>
</evidence>
<proteinExistence type="inferred from homology"/>
<feature type="domain" description="RRP12 HEAT" evidence="5">
    <location>
        <begin position="329"/>
        <end position="618"/>
    </location>
</feature>
<dbReference type="PANTHER" id="PTHR48287:SF1">
    <property type="entry name" value="ARM REPEAT SUPERFAMILY PROTEIN"/>
    <property type="match status" value="1"/>
</dbReference>
<dbReference type="GO" id="GO:0005634">
    <property type="term" value="C:nucleus"/>
    <property type="evidence" value="ECO:0007669"/>
    <property type="project" value="UniProtKB-SubCell"/>
</dbReference>
<dbReference type="Gene3D" id="1.25.10.10">
    <property type="entry name" value="Leucine-rich Repeat Variant"/>
    <property type="match status" value="2"/>
</dbReference>
<sequence>MSLEEKLEKIRSPKLQSQQSTRIVLSTVEETLRDQKSEITPAAYIAVLLSLLRQAISTTKLNKDLATSLVYLLDVVTPFAPQALLRSKFSQILTNLAPALTYPEADAPLLRPSIGCLESLLISQDTVAWNMGQSQVGPRRALAGLLVLAADHRPKIRKRAQEAISKVLKNPPLSVAVDHPAADMCAESALKQLKDLVSAINQDQKNKNKGNIEGNPSLIHALQLVKTIAAASGGWPVRNIESLCEVLLQISKSSNEYMTMAAFQVFEIIFEGMVSAETSSKLPRLLEVISEIRPSQSDTQLLPPWIAIVSRANEVSAQLFILISSFLSSPSFAIRDAASACLIRLMETCIPPSILLQPSIYDEKIIEKLGSAALNLLSIKYQAAWPETFKVISAMFDGLRWKSESILLNAVKVIGEMRENDSFSGKKDADAVIGKAVKAIGPEAVLRVLPLNLVAPKPGQPGRAWILPLLRDYVGNTRLQHFITEFIPMSENIYQRILNNGEAEKTMEIKIFETLVQQIWSLLPGYCDLPLDSVESFDQKFAELISNLIYKQVELRPDICRALQNLVVSNQDILALDTDDDPVLQRRVSKAKAQENLDHLSKFSNNFLAVLFNVYSQTLPQYRGYILQCINTYLSITPPNQVKETFDRVIEMLQTSLTDAETQKQSEKPKHNLKDTAKSMPPTSHTLMDLVIALSIYLPQDSFSLLFKTAAIIIAKDNDVQLQKKAYKLIPRFSTCDIGKKALQERNCELQKLLIESSEKVTAPVKRDRLSAISTLIKYLPIDLLHFIPEILSEVVISCKETNERARAAAFDLLILMGEKIAEFSGAIIENRKITHMPDDAPSVIASLDEYITMVSAGLAGGSPHMQSACVTALTRILYHFYKNLTQETVSELVETLDLYLSSNNREIVRSVLGFVKVCIISLPTDIILPRLASLLPNLMVWSHEHKGQFKAKVKHIIERMIRRFGIDTVNKYCPIEDRKLISNIRKTKERNKKHKEASKASNVEDNEKEDEASSKRKMRFESGYDETVYDSDDTSGSDSSDDEVLIGSRKGPKRQSATYIVEDEDDPLDLLDRKSLANISSTKPLKHKVPVKHKVKVDLDGKLLLGETDDAMELDETVGEVENGVGAYVNAIKGRNAAQRGRGGRLKFSNKRSKEDEEDMDIDAQEIKAVKDQIVVSSRARSTAQKSRGPSSRSSGRGGIANGRRGLGQEKGRTPSDGRSRGRGGRVMKPSRGTSRRK</sequence>
<dbReference type="SUPFAM" id="SSF48371">
    <property type="entry name" value="ARM repeat"/>
    <property type="match status" value="1"/>
</dbReference>
<feature type="compositionally biased region" description="Basic residues" evidence="4">
    <location>
        <begin position="987"/>
        <end position="997"/>
    </location>
</feature>
<dbReference type="OrthoDB" id="2192888at2759"/>
<feature type="compositionally biased region" description="Basic and acidic residues" evidence="4">
    <location>
        <begin position="661"/>
        <end position="677"/>
    </location>
</feature>
<dbReference type="Proteomes" id="UP000053110">
    <property type="component" value="Unassembled WGS sequence"/>
</dbReference>
<evidence type="ECO:0000256" key="4">
    <source>
        <dbReference type="SAM" id="MobiDB-lite"/>
    </source>
</evidence>
<dbReference type="PANTHER" id="PTHR48287">
    <property type="entry name" value="ARM REPEAT SUPERFAMILY PROTEIN"/>
    <property type="match status" value="1"/>
</dbReference>
<dbReference type="InterPro" id="IPR016024">
    <property type="entry name" value="ARM-type_fold"/>
</dbReference>
<name>A0A061HEA2_BLUGR</name>
<reference evidence="8" key="3">
    <citation type="submission" date="2018-07" db="EMBL/GenBank/DDBJ databases">
        <authorList>
            <person name="Quirk P.G."/>
            <person name="Krulwich T.A."/>
        </authorList>
    </citation>
    <scope>NUCLEOTIDE SEQUENCE</scope>
    <source>
        <strain evidence="8">96224</strain>
    </source>
</reference>
<dbReference type="EMBL" id="KE375145">
    <property type="protein sequence ID" value="EPQ62891.1"/>
    <property type="molecule type" value="Genomic_DNA"/>
</dbReference>
<dbReference type="InterPro" id="IPR011989">
    <property type="entry name" value="ARM-like"/>
</dbReference>
<dbReference type="InterPro" id="IPR052087">
    <property type="entry name" value="RRP12"/>
</dbReference>